<comment type="caution">
    <text evidence="5">The sequence shown here is derived from an EMBL/GenBank/DDBJ whole genome shotgun (WGS) entry which is preliminary data.</text>
</comment>
<dbReference type="InterPro" id="IPR012678">
    <property type="entry name" value="Ribosomal_uL23/eL15/eS24_sf"/>
</dbReference>
<dbReference type="SUPFAM" id="SSF54189">
    <property type="entry name" value="Ribosomal proteins S24e, L23 and L15e"/>
    <property type="match status" value="1"/>
</dbReference>
<dbReference type="EMBL" id="JAXLQG010000015">
    <property type="protein sequence ID" value="KAK5532294.1"/>
    <property type="molecule type" value="Genomic_DNA"/>
</dbReference>
<protein>
    <recommendedName>
        <fullName evidence="4">Large ribosomal subunit protein uL23m</fullName>
    </recommendedName>
</protein>
<dbReference type="InterPro" id="IPR013025">
    <property type="entry name" value="Ribosomal_uL23-like"/>
</dbReference>
<proteinExistence type="inferred from homology"/>
<sequence length="327" mass="38624">MPRARLPPTLYTKSKNIRTSSGPRLWNAKRRIRTSIGLTLRDFETFRETRSLERWFKVQSKNKSLPPAHRLNKVTRQALRETRDNNGDLEWWKLKREDLDSFMNVHPGLQRVSSDVRDFIYANRHTFNRDTILKLLENPSRFFAASSNVPYEFRKQVFFPDPKDTVVLMRTPHLSPNYAAFDVPRHFSKLDLKAYLKNVYNVDVLHIRSVVVQQKVDRKQPVSQYTQGPLYRPASIKKMTVQLAKPFVYPEEIKDLDPWERDDFWTAMKAEFARQRMRSSWGTTKPNVEHRRSIAQQAQDLLKGKTKWAPTWQALDDRPVSESVARR</sequence>
<dbReference type="InterPro" id="IPR012677">
    <property type="entry name" value="Nucleotide-bd_a/b_plait_sf"/>
</dbReference>
<dbReference type="Gene3D" id="3.30.70.330">
    <property type="match status" value="1"/>
</dbReference>
<evidence type="ECO:0000256" key="4">
    <source>
        <dbReference type="ARBA" id="ARBA00039977"/>
    </source>
</evidence>
<dbReference type="AlphaFoldDB" id="A0AAV9PYS3"/>
<organism evidence="5 6">
    <name type="scientific">Vermiconidia calcicola</name>
    <dbReference type="NCBI Taxonomy" id="1690605"/>
    <lineage>
        <taxon>Eukaryota</taxon>
        <taxon>Fungi</taxon>
        <taxon>Dikarya</taxon>
        <taxon>Ascomycota</taxon>
        <taxon>Pezizomycotina</taxon>
        <taxon>Dothideomycetes</taxon>
        <taxon>Dothideomycetidae</taxon>
        <taxon>Mycosphaerellales</taxon>
        <taxon>Extremaceae</taxon>
        <taxon>Vermiconidia</taxon>
    </lineage>
</organism>
<keyword evidence="3" id="KW-0687">Ribonucleoprotein</keyword>
<reference evidence="5 6" key="1">
    <citation type="submission" date="2023-06" db="EMBL/GenBank/DDBJ databases">
        <title>Black Yeasts Isolated from many extreme environments.</title>
        <authorList>
            <person name="Coleine C."/>
            <person name="Stajich J.E."/>
            <person name="Selbmann L."/>
        </authorList>
    </citation>
    <scope>NUCLEOTIDE SEQUENCE [LARGE SCALE GENOMIC DNA]</scope>
    <source>
        <strain evidence="5 6">CCFEE 5887</strain>
    </source>
</reference>
<dbReference type="GO" id="GO:0005762">
    <property type="term" value="C:mitochondrial large ribosomal subunit"/>
    <property type="evidence" value="ECO:0007669"/>
    <property type="project" value="TreeGrafter"/>
</dbReference>
<dbReference type="Proteomes" id="UP001345827">
    <property type="component" value="Unassembled WGS sequence"/>
</dbReference>
<keyword evidence="6" id="KW-1185">Reference proteome</keyword>
<accession>A0AAV9PYS3</accession>
<dbReference type="Pfam" id="PF00276">
    <property type="entry name" value="Ribosomal_L23"/>
    <property type="match status" value="1"/>
</dbReference>
<evidence type="ECO:0000313" key="6">
    <source>
        <dbReference type="Proteomes" id="UP001345827"/>
    </source>
</evidence>
<gene>
    <name evidence="5" type="primary">MRP20</name>
    <name evidence="5" type="ORF">LTR25_007827</name>
</gene>
<name>A0AAV9PYS3_9PEZI</name>
<dbReference type="PANTHER" id="PTHR12059">
    <property type="entry name" value="RIBOSOMAL PROTEIN L23-RELATED"/>
    <property type="match status" value="1"/>
</dbReference>
<evidence type="ECO:0000256" key="2">
    <source>
        <dbReference type="ARBA" id="ARBA00022980"/>
    </source>
</evidence>
<dbReference type="PANTHER" id="PTHR12059:SF5">
    <property type="entry name" value="LARGE RIBOSOMAL SUBUNIT PROTEIN UL23M"/>
    <property type="match status" value="1"/>
</dbReference>
<keyword evidence="2 5" id="KW-0689">Ribosomal protein</keyword>
<comment type="similarity">
    <text evidence="1">Belongs to the universal ribosomal protein uL23 family.</text>
</comment>
<dbReference type="GO" id="GO:0003735">
    <property type="term" value="F:structural constituent of ribosome"/>
    <property type="evidence" value="ECO:0007669"/>
    <property type="project" value="InterPro"/>
</dbReference>
<evidence type="ECO:0000256" key="1">
    <source>
        <dbReference type="ARBA" id="ARBA00006700"/>
    </source>
</evidence>
<evidence type="ECO:0000313" key="5">
    <source>
        <dbReference type="EMBL" id="KAK5532294.1"/>
    </source>
</evidence>
<dbReference type="GO" id="GO:0032543">
    <property type="term" value="P:mitochondrial translation"/>
    <property type="evidence" value="ECO:0007669"/>
    <property type="project" value="TreeGrafter"/>
</dbReference>
<evidence type="ECO:0000256" key="3">
    <source>
        <dbReference type="ARBA" id="ARBA00023274"/>
    </source>
</evidence>